<dbReference type="PANTHER" id="PTHR46637:SF1">
    <property type="entry name" value="BLL5188 PROTEIN"/>
    <property type="match status" value="1"/>
</dbReference>
<keyword evidence="3" id="KW-1185">Reference proteome</keyword>
<evidence type="ECO:0000313" key="2">
    <source>
        <dbReference type="EMBL" id="MFC7441429.1"/>
    </source>
</evidence>
<dbReference type="InterPro" id="IPR052909">
    <property type="entry name" value="Transposase_6_like"/>
</dbReference>
<gene>
    <name evidence="2" type="ORF">ACFQNG_09695</name>
</gene>
<evidence type="ECO:0000313" key="3">
    <source>
        <dbReference type="Proteomes" id="UP001596500"/>
    </source>
</evidence>
<dbReference type="Pfam" id="PF13340">
    <property type="entry name" value="DUF4096"/>
    <property type="match status" value="1"/>
</dbReference>
<evidence type="ECO:0000259" key="1">
    <source>
        <dbReference type="Pfam" id="PF13340"/>
    </source>
</evidence>
<dbReference type="PANTHER" id="PTHR46637">
    <property type="entry name" value="TIS1421-TRANSPOSASE PROTEIN A"/>
    <property type="match status" value="1"/>
</dbReference>
<comment type="caution">
    <text evidence="2">The sequence shown here is derived from an EMBL/GenBank/DDBJ whole genome shotgun (WGS) entry which is preliminary data.</text>
</comment>
<dbReference type="EMBL" id="JBHTBW010000021">
    <property type="protein sequence ID" value="MFC7441429.1"/>
    <property type="molecule type" value="Genomic_DNA"/>
</dbReference>
<sequence length="66" mass="7735">MSRHEISEQQWEIIEPLLPVKRTNMGRPPADPRKTLNGILYILKTGCPWADMPRKYGSPTTCWRRL</sequence>
<dbReference type="Proteomes" id="UP001596500">
    <property type="component" value="Unassembled WGS sequence"/>
</dbReference>
<organism evidence="2 3">
    <name type="scientific">Laceyella putida</name>
    <dbReference type="NCBI Taxonomy" id="110101"/>
    <lineage>
        <taxon>Bacteria</taxon>
        <taxon>Bacillati</taxon>
        <taxon>Bacillota</taxon>
        <taxon>Bacilli</taxon>
        <taxon>Bacillales</taxon>
        <taxon>Thermoactinomycetaceae</taxon>
        <taxon>Laceyella</taxon>
    </lineage>
</organism>
<feature type="domain" description="Insertion element IS402-like" evidence="1">
    <location>
        <begin position="6"/>
        <end position="66"/>
    </location>
</feature>
<accession>A0ABW2RKR6</accession>
<dbReference type="InterPro" id="IPR025161">
    <property type="entry name" value="IS402-like_dom"/>
</dbReference>
<proteinExistence type="predicted"/>
<protein>
    <submittedName>
        <fullName evidence="2">Transposase</fullName>
    </submittedName>
</protein>
<name>A0ABW2RKR6_9BACL</name>
<reference evidence="3" key="1">
    <citation type="journal article" date="2019" name="Int. J. Syst. Evol. Microbiol.">
        <title>The Global Catalogue of Microorganisms (GCM) 10K type strain sequencing project: providing services to taxonomists for standard genome sequencing and annotation.</title>
        <authorList>
            <consortium name="The Broad Institute Genomics Platform"/>
            <consortium name="The Broad Institute Genome Sequencing Center for Infectious Disease"/>
            <person name="Wu L."/>
            <person name="Ma J."/>
        </authorList>
    </citation>
    <scope>NUCLEOTIDE SEQUENCE [LARGE SCALE GENOMIC DNA]</scope>
    <source>
        <strain evidence="3">CGMCC 1.12942</strain>
    </source>
</reference>
<dbReference type="RefSeq" id="WP_379864712.1">
    <property type="nucleotide sequence ID" value="NZ_JBHTBW010000021.1"/>
</dbReference>